<dbReference type="Pfam" id="PF17921">
    <property type="entry name" value="Integrase_H2C2"/>
    <property type="match status" value="1"/>
</dbReference>
<evidence type="ECO:0000313" key="4">
    <source>
        <dbReference type="Proteomes" id="UP001558613"/>
    </source>
</evidence>
<dbReference type="InterPro" id="IPR021109">
    <property type="entry name" value="Peptidase_aspartic_dom_sf"/>
</dbReference>
<reference evidence="3 4" key="1">
    <citation type="submission" date="2023-09" db="EMBL/GenBank/DDBJ databases">
        <authorList>
            <person name="Wang M."/>
        </authorList>
    </citation>
    <scope>NUCLEOTIDE SEQUENCE [LARGE SCALE GENOMIC DNA]</scope>
    <source>
        <strain evidence="3">GT-2023</strain>
        <tissue evidence="3">Liver</tissue>
    </source>
</reference>
<dbReference type="EMBL" id="JAYMGO010000001">
    <property type="protein sequence ID" value="KAL1282698.1"/>
    <property type="molecule type" value="Genomic_DNA"/>
</dbReference>
<dbReference type="InterPro" id="IPR003309">
    <property type="entry name" value="SCAN_dom"/>
</dbReference>
<keyword evidence="4" id="KW-1185">Reference proteome</keyword>
<dbReference type="Gene3D" id="1.10.4020.10">
    <property type="entry name" value="DNA breaking-rejoining enzymes"/>
    <property type="match status" value="1"/>
</dbReference>
<evidence type="ECO:0000256" key="1">
    <source>
        <dbReference type="SAM" id="MobiDB-lite"/>
    </source>
</evidence>
<evidence type="ECO:0000313" key="3">
    <source>
        <dbReference type="EMBL" id="KAL1282698.1"/>
    </source>
</evidence>
<feature type="region of interest" description="Disordered" evidence="1">
    <location>
        <begin position="386"/>
        <end position="430"/>
    </location>
</feature>
<accession>A0ABR3P145</accession>
<dbReference type="PANTHER" id="PTHR46888:SF15">
    <property type="entry name" value="ZINC FINGER AND SCAN DOMAIN-CONTAINING PROTEIN 12-LIKE"/>
    <property type="match status" value="1"/>
</dbReference>
<dbReference type="PROSITE" id="PS50804">
    <property type="entry name" value="SCAN_BOX"/>
    <property type="match status" value="1"/>
</dbReference>
<comment type="caution">
    <text evidence="3">The sequence shown here is derived from an EMBL/GenBank/DDBJ whole genome shotgun (WGS) entry which is preliminary data.</text>
</comment>
<dbReference type="Gene3D" id="1.10.340.70">
    <property type="match status" value="1"/>
</dbReference>
<protein>
    <recommendedName>
        <fullName evidence="2">SCAN box domain-containing protein</fullName>
    </recommendedName>
</protein>
<dbReference type="Gene3D" id="2.40.70.10">
    <property type="entry name" value="Acid Proteases"/>
    <property type="match status" value="1"/>
</dbReference>
<organism evidence="3 4">
    <name type="scientific">Cirrhinus molitorella</name>
    <name type="common">mud carp</name>
    <dbReference type="NCBI Taxonomy" id="172907"/>
    <lineage>
        <taxon>Eukaryota</taxon>
        <taxon>Metazoa</taxon>
        <taxon>Chordata</taxon>
        <taxon>Craniata</taxon>
        <taxon>Vertebrata</taxon>
        <taxon>Euteleostomi</taxon>
        <taxon>Actinopterygii</taxon>
        <taxon>Neopterygii</taxon>
        <taxon>Teleostei</taxon>
        <taxon>Ostariophysi</taxon>
        <taxon>Cypriniformes</taxon>
        <taxon>Cyprinidae</taxon>
        <taxon>Labeoninae</taxon>
        <taxon>Labeonini</taxon>
        <taxon>Cirrhinus</taxon>
    </lineage>
</organism>
<dbReference type="InterPro" id="IPR038269">
    <property type="entry name" value="SCAN_sf"/>
</dbReference>
<name>A0ABR3P145_9TELE</name>
<sequence length="568" mass="63291">MDRRVPLSPVMDEVLQRLTEISIRQQQIVEHLATRQGAAEQEIASIRAATTQPPPQPDPRVRAAQLLPKLTPHDDVEAFFAMFESTATIEKWPTGDWARALAPLLTGEAQRAYFSLSSEMREQYEAVKREILARMGLSPICAAQQFAEWEFRPKLPARAQAADLLRLAQHWLLDGDPSAEYVVERVVVDRFLRALPRTYRQAVGMRNPNTVLEVVEAVELADAAHQRESGERAPPFPRRVVQERRAPEGTVRHVHRPAAPFPRDEPMPTEVPEAAPKTWLAGCGMHQAPPRGAPQAKVKVNGKPYIALLDSGSAVSLVRPNILSSHEEAKTYLSITCVHGDTRNVPAQRVAISASPGAWTLEVGLVKDLPVPVLIGRDWPGFDRLLTATTQPANTRGGRRRRRPQRNTPERAALAASDSGRDGESPPSQSNLFFDVFQQVTGGGSFGRAQREDDRLKHCWAQVRKVDDQDARPGPHSLPYFVVKKGLLYCVAQRRGEEKELLVVPRSKNEAVLELAHAHPMAGHLGVQNTIQRIRDRFHWPGLDADVQQFCQACPTCQRTSPRTPPVR</sequence>
<dbReference type="CDD" id="cd00303">
    <property type="entry name" value="retropepsin_like"/>
    <property type="match status" value="1"/>
</dbReference>
<dbReference type="InterPro" id="IPR001969">
    <property type="entry name" value="Aspartic_peptidase_AS"/>
</dbReference>
<dbReference type="SUPFAM" id="SSF50630">
    <property type="entry name" value="Acid proteases"/>
    <property type="match status" value="1"/>
</dbReference>
<dbReference type="SUPFAM" id="SSF47353">
    <property type="entry name" value="Retrovirus capsid dimerization domain-like"/>
    <property type="match status" value="1"/>
</dbReference>
<dbReference type="PANTHER" id="PTHR46888">
    <property type="entry name" value="ZINC KNUCKLE DOMAINCONTAINING PROTEIN-RELATED"/>
    <property type="match status" value="1"/>
</dbReference>
<feature type="domain" description="SCAN box" evidence="2">
    <location>
        <begin position="144"/>
        <end position="219"/>
    </location>
</feature>
<gene>
    <name evidence="3" type="ORF">QQF64_001501</name>
</gene>
<evidence type="ECO:0000259" key="2">
    <source>
        <dbReference type="PROSITE" id="PS50804"/>
    </source>
</evidence>
<proteinExistence type="predicted"/>
<dbReference type="Proteomes" id="UP001558613">
    <property type="component" value="Unassembled WGS sequence"/>
</dbReference>
<dbReference type="InterPro" id="IPR041588">
    <property type="entry name" value="Integrase_H2C2"/>
</dbReference>
<dbReference type="PROSITE" id="PS00141">
    <property type="entry name" value="ASP_PROTEASE"/>
    <property type="match status" value="1"/>
</dbReference>